<dbReference type="AlphaFoldDB" id="A0AAV1RF12"/>
<accession>A0AAV1RF12</accession>
<evidence type="ECO:0000313" key="1">
    <source>
        <dbReference type="EMBL" id="CAK7335340.1"/>
    </source>
</evidence>
<comment type="caution">
    <text evidence="1">The sequence shown here is derived from an EMBL/GenBank/DDBJ whole genome shotgun (WGS) entry which is preliminary data.</text>
</comment>
<evidence type="ECO:0000313" key="2">
    <source>
        <dbReference type="Proteomes" id="UP001314170"/>
    </source>
</evidence>
<dbReference type="EMBL" id="CAWUPB010000957">
    <property type="protein sequence ID" value="CAK7335340.1"/>
    <property type="molecule type" value="Genomic_DNA"/>
</dbReference>
<keyword evidence="2" id="KW-1185">Reference proteome</keyword>
<evidence type="ECO:0008006" key="3">
    <source>
        <dbReference type="Google" id="ProtNLM"/>
    </source>
</evidence>
<dbReference type="Proteomes" id="UP001314170">
    <property type="component" value="Unassembled WGS sequence"/>
</dbReference>
<protein>
    <recommendedName>
        <fullName evidence="3">Cytochrome oxidase subunit I</fullName>
    </recommendedName>
</protein>
<sequence length="51" mass="5695">MNWILSTYTNISFSSLSLSPTPHFQSGPLDDSLYTFSFNEDLGGHPPIQAY</sequence>
<organism evidence="1 2">
    <name type="scientific">Dovyalis caffra</name>
    <dbReference type="NCBI Taxonomy" id="77055"/>
    <lineage>
        <taxon>Eukaryota</taxon>
        <taxon>Viridiplantae</taxon>
        <taxon>Streptophyta</taxon>
        <taxon>Embryophyta</taxon>
        <taxon>Tracheophyta</taxon>
        <taxon>Spermatophyta</taxon>
        <taxon>Magnoliopsida</taxon>
        <taxon>eudicotyledons</taxon>
        <taxon>Gunneridae</taxon>
        <taxon>Pentapetalae</taxon>
        <taxon>rosids</taxon>
        <taxon>fabids</taxon>
        <taxon>Malpighiales</taxon>
        <taxon>Salicaceae</taxon>
        <taxon>Flacourtieae</taxon>
        <taxon>Dovyalis</taxon>
    </lineage>
</organism>
<name>A0AAV1RF12_9ROSI</name>
<proteinExistence type="predicted"/>
<reference evidence="1 2" key="1">
    <citation type="submission" date="2024-01" db="EMBL/GenBank/DDBJ databases">
        <authorList>
            <person name="Waweru B."/>
        </authorList>
    </citation>
    <scope>NUCLEOTIDE SEQUENCE [LARGE SCALE GENOMIC DNA]</scope>
</reference>
<gene>
    <name evidence="1" type="ORF">DCAF_LOCUS10332</name>
</gene>
<feature type="non-terminal residue" evidence="1">
    <location>
        <position position="51"/>
    </location>
</feature>